<keyword evidence="3" id="KW-1003">Cell membrane</keyword>
<evidence type="ECO:0000259" key="13">
    <source>
        <dbReference type="Pfam" id="PF00999"/>
    </source>
</evidence>
<feature type="transmembrane region" description="Helical" evidence="11">
    <location>
        <begin position="7"/>
        <end position="25"/>
    </location>
</feature>
<dbReference type="EMBL" id="CAUYUJ010011101">
    <property type="protein sequence ID" value="CAK0830975.1"/>
    <property type="molecule type" value="Genomic_DNA"/>
</dbReference>
<evidence type="ECO:0000259" key="12">
    <source>
        <dbReference type="Pfam" id="PF00520"/>
    </source>
</evidence>
<evidence type="ECO:0000256" key="3">
    <source>
        <dbReference type="ARBA" id="ARBA00022475"/>
    </source>
</evidence>
<feature type="transmembrane region" description="Helical" evidence="11">
    <location>
        <begin position="600"/>
        <end position="621"/>
    </location>
</feature>
<keyword evidence="5 11" id="KW-1133">Transmembrane helix</keyword>
<evidence type="ECO:0000256" key="2">
    <source>
        <dbReference type="ARBA" id="ARBA00022448"/>
    </source>
</evidence>
<dbReference type="InterPro" id="IPR027359">
    <property type="entry name" value="Volt_channel_dom_sf"/>
</dbReference>
<protein>
    <recommendedName>
        <fullName evidence="16">Sodium/hydrogen exchanger</fullName>
    </recommendedName>
</protein>
<feature type="transmembrane region" description="Helical" evidence="11">
    <location>
        <begin position="244"/>
        <end position="262"/>
    </location>
</feature>
<feature type="transmembrane region" description="Helical" evidence="11">
    <location>
        <begin position="37"/>
        <end position="60"/>
    </location>
</feature>
<evidence type="ECO:0000256" key="5">
    <source>
        <dbReference type="ARBA" id="ARBA00022989"/>
    </source>
</evidence>
<reference evidence="14" key="1">
    <citation type="submission" date="2023-10" db="EMBL/GenBank/DDBJ databases">
        <authorList>
            <person name="Chen Y."/>
            <person name="Shah S."/>
            <person name="Dougan E. K."/>
            <person name="Thang M."/>
            <person name="Chan C."/>
        </authorList>
    </citation>
    <scope>NUCLEOTIDE SEQUENCE [LARGE SCALE GENOMIC DNA]</scope>
</reference>
<organism evidence="14 15">
    <name type="scientific">Prorocentrum cordatum</name>
    <dbReference type="NCBI Taxonomy" id="2364126"/>
    <lineage>
        <taxon>Eukaryota</taxon>
        <taxon>Sar</taxon>
        <taxon>Alveolata</taxon>
        <taxon>Dinophyceae</taxon>
        <taxon>Prorocentrales</taxon>
        <taxon>Prorocentraceae</taxon>
        <taxon>Prorocentrum</taxon>
    </lineage>
</organism>
<evidence type="ECO:0000256" key="11">
    <source>
        <dbReference type="SAM" id="Phobius"/>
    </source>
</evidence>
<dbReference type="SUPFAM" id="SSF81324">
    <property type="entry name" value="Voltage-gated potassium channels"/>
    <property type="match status" value="1"/>
</dbReference>
<dbReference type="PANTHER" id="PTHR10110">
    <property type="entry name" value="SODIUM/HYDROGEN EXCHANGER"/>
    <property type="match status" value="1"/>
</dbReference>
<evidence type="ECO:0000256" key="1">
    <source>
        <dbReference type="ARBA" id="ARBA00004651"/>
    </source>
</evidence>
<sequence>MQIQGESLLNDGSAMVLFTVAYQMLAGESWDFGDVSMFMLTNTLFAWMFGMSVGAVYYVWIRLVKNKFDHSAGMLQVALTILCAYSSFGIAEGILHVNGVLATVASSLFLARFMWPQIVDKHSLHMVWEMFGYLGNSVVFFLAGALVGNAMLSDSIVTRDYVDLLLIYLFLSLVRLGVVFVSRPLLRILSIGGDKPVTWQQAVLISHAGLRGAVGLALAVHVHHDRATNSDGVPSVSSEDADRVLFYVGGVALLTIVVNAPTSPMLVRKLKLSTTPVTRRQIMSCLHKRLQNIVSHGDPLTAEVQESLYDMLQDVLLHVQPRSTLPRMTVTSGKLKLRLDDSDAKAPSFGRSNGNIFGCSHVDTLLNDLDEQRQKFDKLCEKTPSARTARTRIEKVLPMSCLEDRVKELRGKMFEKDFDGDLACALNITLLHIVREQYWHQLQDSFILVDEFETLSDTIVQALSHRIVDKHGIPEIGDFAQLLQQVNSLEEIQEQAKKRKSLSWAGAALEDTVTQGRRSRIASEHTWMYSLVSSMQFQIAVYALVLANIALIVTEQYKGELMSSEGWFALDVVFCVGFTVEAYLNFLAVRRAYFDDPWNLFDFGLVIVGWIGAALNCAQLVSGESVQTSQSQVGRVVKFMKALRLLRFLRLVKMTLRLKAALSGKDSTQMISDHMKEHLKNFAMLQAFVKGHTSAQEELLRFFGKAVAKDSTAGAQIHYDVDIPEVATCLLQSKIAVARARRFAAMVWAALHPGDAPDMWCLEEERECYLEMGITKKLIDFVEKAERTGAISAADAETLVDPMQEHFGAWAARAEALRSGEATPDATQSPGDGSPMLLTPQRAAQPTAAGPSLQRCFKFRRAGPCRRRSSELLRCSGPGRPSQSCARVLPVALTPRAFASCASRPCCTA</sequence>
<evidence type="ECO:0000256" key="9">
    <source>
        <dbReference type="ARBA" id="ARBA00023201"/>
    </source>
</evidence>
<evidence type="ECO:0000256" key="8">
    <source>
        <dbReference type="ARBA" id="ARBA00023136"/>
    </source>
</evidence>
<evidence type="ECO:0000313" key="15">
    <source>
        <dbReference type="Proteomes" id="UP001189429"/>
    </source>
</evidence>
<comment type="caution">
    <text evidence="14">The sequence shown here is derived from an EMBL/GenBank/DDBJ whole genome shotgun (WGS) entry which is preliminary data.</text>
</comment>
<keyword evidence="7" id="KW-0406">Ion transport</keyword>
<keyword evidence="2" id="KW-0813">Transport</keyword>
<dbReference type="Proteomes" id="UP001189429">
    <property type="component" value="Unassembled WGS sequence"/>
</dbReference>
<name>A0ABN9SFW9_9DINO</name>
<dbReference type="Pfam" id="PF00520">
    <property type="entry name" value="Ion_trans"/>
    <property type="match status" value="1"/>
</dbReference>
<keyword evidence="6" id="KW-0915">Sodium</keyword>
<feature type="transmembrane region" description="Helical" evidence="11">
    <location>
        <begin position="566"/>
        <end position="588"/>
    </location>
</feature>
<dbReference type="InterPro" id="IPR005821">
    <property type="entry name" value="Ion_trans_dom"/>
</dbReference>
<keyword evidence="8 11" id="KW-0472">Membrane</keyword>
<dbReference type="Gene3D" id="1.20.120.350">
    <property type="entry name" value="Voltage-gated potassium channels. Chain C"/>
    <property type="match status" value="1"/>
</dbReference>
<feature type="transmembrane region" description="Helical" evidence="11">
    <location>
        <begin position="527"/>
        <end position="554"/>
    </location>
</feature>
<accession>A0ABN9SFW9</accession>
<feature type="domain" description="Cation/H+ exchanger transmembrane" evidence="13">
    <location>
        <begin position="3"/>
        <end position="267"/>
    </location>
</feature>
<gene>
    <name evidence="14" type="ORF">PCOR1329_LOCUS29442</name>
</gene>
<dbReference type="PANTHER" id="PTHR10110:SF86">
    <property type="entry name" value="SODIUM_HYDROGEN EXCHANGER 7"/>
    <property type="match status" value="1"/>
</dbReference>
<feature type="transmembrane region" description="Helical" evidence="11">
    <location>
        <begin position="97"/>
        <end position="115"/>
    </location>
</feature>
<feature type="domain" description="Ion transport" evidence="12">
    <location>
        <begin position="537"/>
        <end position="660"/>
    </location>
</feature>
<keyword evidence="15" id="KW-1185">Reference proteome</keyword>
<comment type="subcellular location">
    <subcellularLocation>
        <location evidence="1">Cell membrane</location>
        <topology evidence="1">Multi-pass membrane protein</topology>
    </subcellularLocation>
</comment>
<proteinExistence type="predicted"/>
<dbReference type="InterPro" id="IPR018422">
    <property type="entry name" value="Cation/H_exchanger_CPA1"/>
</dbReference>
<feature type="transmembrane region" description="Helical" evidence="11">
    <location>
        <begin position="164"/>
        <end position="181"/>
    </location>
</feature>
<evidence type="ECO:0000313" key="14">
    <source>
        <dbReference type="EMBL" id="CAK0830975.1"/>
    </source>
</evidence>
<evidence type="ECO:0000256" key="4">
    <source>
        <dbReference type="ARBA" id="ARBA00022692"/>
    </source>
</evidence>
<evidence type="ECO:0000256" key="6">
    <source>
        <dbReference type="ARBA" id="ARBA00023053"/>
    </source>
</evidence>
<evidence type="ECO:0008006" key="16">
    <source>
        <dbReference type="Google" id="ProtNLM"/>
    </source>
</evidence>
<feature type="transmembrane region" description="Helical" evidence="11">
    <location>
        <begin position="127"/>
        <end position="152"/>
    </location>
</feature>
<keyword evidence="4 11" id="KW-0812">Transmembrane</keyword>
<evidence type="ECO:0000256" key="10">
    <source>
        <dbReference type="SAM" id="MobiDB-lite"/>
    </source>
</evidence>
<evidence type="ECO:0000256" key="7">
    <source>
        <dbReference type="ARBA" id="ARBA00023065"/>
    </source>
</evidence>
<dbReference type="InterPro" id="IPR006153">
    <property type="entry name" value="Cation/H_exchanger_TM"/>
</dbReference>
<feature type="region of interest" description="Disordered" evidence="10">
    <location>
        <begin position="818"/>
        <end position="851"/>
    </location>
</feature>
<keyword evidence="9" id="KW-0739">Sodium transport</keyword>
<dbReference type="Pfam" id="PF00999">
    <property type="entry name" value="Na_H_Exchanger"/>
    <property type="match status" value="1"/>
</dbReference>